<gene>
    <name evidence="1" type="ORF">A4R35_19410</name>
</gene>
<evidence type="ECO:0000313" key="2">
    <source>
        <dbReference type="Proteomes" id="UP000248706"/>
    </source>
</evidence>
<sequence length="75" mass="8193">MAQEPIVLWCLYIQQYALLGIQEDERESAHHGKEMHLRTIKSCSADRSTDPLLPALSTSALLGCGRAACAYSSSV</sequence>
<name>A0A328VJ63_9CHLR</name>
<evidence type="ECO:0000313" key="1">
    <source>
        <dbReference type="EMBL" id="RAQ97716.1"/>
    </source>
</evidence>
<protein>
    <submittedName>
        <fullName evidence="1">Uncharacterized protein</fullName>
    </submittedName>
</protein>
<proteinExistence type="predicted"/>
<dbReference type="EMBL" id="MCIF01000002">
    <property type="protein sequence ID" value="RAQ97716.1"/>
    <property type="molecule type" value="Genomic_DNA"/>
</dbReference>
<dbReference type="AlphaFoldDB" id="A0A328VJ63"/>
<organism evidence="1 2">
    <name type="scientific">Thermogemmatispora tikiterensis</name>
    <dbReference type="NCBI Taxonomy" id="1825093"/>
    <lineage>
        <taxon>Bacteria</taxon>
        <taxon>Bacillati</taxon>
        <taxon>Chloroflexota</taxon>
        <taxon>Ktedonobacteria</taxon>
        <taxon>Thermogemmatisporales</taxon>
        <taxon>Thermogemmatisporaceae</taxon>
        <taxon>Thermogemmatispora</taxon>
    </lineage>
</organism>
<accession>A0A328VJ63</accession>
<comment type="caution">
    <text evidence="1">The sequence shown here is derived from an EMBL/GenBank/DDBJ whole genome shotgun (WGS) entry which is preliminary data.</text>
</comment>
<dbReference type="Proteomes" id="UP000248706">
    <property type="component" value="Unassembled WGS sequence"/>
</dbReference>
<keyword evidence="2" id="KW-1185">Reference proteome</keyword>
<reference evidence="1 2" key="1">
    <citation type="submission" date="2016-08" db="EMBL/GenBank/DDBJ databases">
        <title>Analysis of Carbohydrate Active Enzymes in Thermogemmatispora T81 Reveals Carbohydrate Degradation Ability.</title>
        <authorList>
            <person name="Tomazini A."/>
            <person name="Lal S."/>
            <person name="Stott M."/>
            <person name="Henrissat B."/>
            <person name="Polikarpov I."/>
            <person name="Sparling R."/>
            <person name="Levin D.B."/>
        </authorList>
    </citation>
    <scope>NUCLEOTIDE SEQUENCE [LARGE SCALE GENOMIC DNA]</scope>
    <source>
        <strain evidence="1 2">T81</strain>
    </source>
</reference>